<evidence type="ECO:0000313" key="1">
    <source>
        <dbReference type="EMBL" id="EJK43988.1"/>
    </source>
</evidence>
<dbReference type="OrthoDB" id="49555at2759"/>
<reference evidence="1 2" key="1">
    <citation type="journal article" date="2012" name="Genome Biol.">
        <title>Genome and low-iron response of an oceanic diatom adapted to chronic iron limitation.</title>
        <authorList>
            <person name="Lommer M."/>
            <person name="Specht M."/>
            <person name="Roy A.S."/>
            <person name="Kraemer L."/>
            <person name="Andreson R."/>
            <person name="Gutowska M.A."/>
            <person name="Wolf J."/>
            <person name="Bergner S.V."/>
            <person name="Schilhabel M.B."/>
            <person name="Klostermeier U.C."/>
            <person name="Beiko R.G."/>
            <person name="Rosenstiel P."/>
            <person name="Hippler M."/>
            <person name="Laroche J."/>
        </authorList>
    </citation>
    <scope>NUCLEOTIDE SEQUENCE [LARGE SCALE GENOMIC DNA]</scope>
    <source>
        <strain evidence="1 2">CCMP1005</strain>
    </source>
</reference>
<dbReference type="EMBL" id="AGNL01050345">
    <property type="protein sequence ID" value="EJK43988.1"/>
    <property type="molecule type" value="Genomic_DNA"/>
</dbReference>
<evidence type="ECO:0000313" key="2">
    <source>
        <dbReference type="Proteomes" id="UP000266841"/>
    </source>
</evidence>
<gene>
    <name evidence="1" type="ORF">THAOC_37518</name>
</gene>
<dbReference type="eggNOG" id="ENOG502T0V6">
    <property type="taxonomic scope" value="Eukaryota"/>
</dbReference>
<organism evidence="1 2">
    <name type="scientific">Thalassiosira oceanica</name>
    <name type="common">Marine diatom</name>
    <dbReference type="NCBI Taxonomy" id="159749"/>
    <lineage>
        <taxon>Eukaryota</taxon>
        <taxon>Sar</taxon>
        <taxon>Stramenopiles</taxon>
        <taxon>Ochrophyta</taxon>
        <taxon>Bacillariophyta</taxon>
        <taxon>Coscinodiscophyceae</taxon>
        <taxon>Thalassiosirophycidae</taxon>
        <taxon>Thalassiosirales</taxon>
        <taxon>Thalassiosiraceae</taxon>
        <taxon>Thalassiosira</taxon>
    </lineage>
</organism>
<comment type="caution">
    <text evidence="1">The sequence shown here is derived from an EMBL/GenBank/DDBJ whole genome shotgun (WGS) entry which is preliminary data.</text>
</comment>
<accession>K0QYB5</accession>
<name>K0QYB5_THAOC</name>
<dbReference type="Proteomes" id="UP000266841">
    <property type="component" value="Unassembled WGS sequence"/>
</dbReference>
<dbReference type="AlphaFoldDB" id="K0QYB5"/>
<keyword evidence="2" id="KW-1185">Reference proteome</keyword>
<sequence>MTTLGLVVGQGGGDMSNSIKALERPSFCFDLVIQCLQCMLSDKAVSEAMAGTCQTWFPARRFEKIISYYLTEMKDIKNYLQSPQSPISDDHIGVRYRLNDFVGRSIRFHLREILDTIPEGVIDFRVEKCAAERWGRVVEDGSVSSIMNFALERVNELALLYPSLFEFGEQRIPAFFKRSTSVRALSMKREDWRLLDEEGYEELLTDIVEARTFLLGARACTYTLDLLTWPGLKEHATNQGGFEAAEAIATTFRRLSIHSSSEHQHFALLADVRDLVSMLKDLSGLERTMAECEKFILSLIKKIANLPTSYKRKGGFISNIRACLYDSKGEHFPKAIKKAITESA</sequence>
<protein>
    <submittedName>
        <fullName evidence="1">Uncharacterized protein</fullName>
    </submittedName>
</protein>
<proteinExistence type="predicted"/>